<feature type="domain" description="HTH bat-type" evidence="3">
    <location>
        <begin position="150"/>
        <end position="201"/>
    </location>
</feature>
<evidence type="ECO:0000313" key="5">
    <source>
        <dbReference type="Proteomes" id="UP000434101"/>
    </source>
</evidence>
<evidence type="ECO:0000259" key="3">
    <source>
        <dbReference type="Pfam" id="PF04967"/>
    </source>
</evidence>
<accession>A0A6B0VHI0</accession>
<evidence type="ECO:0000313" key="4">
    <source>
        <dbReference type="EMBL" id="MXV61018.1"/>
    </source>
</evidence>
<keyword evidence="5" id="KW-1185">Reference proteome</keyword>
<gene>
    <name evidence="4" type="ORF">GS429_02875</name>
</gene>
<dbReference type="PANTHER" id="PTHR34236">
    <property type="entry name" value="DIMETHYL SULFOXIDE REDUCTASE TRANSCRIPTIONAL ACTIVATOR"/>
    <property type="match status" value="1"/>
</dbReference>
<reference evidence="4 5" key="1">
    <citation type="submission" date="2020-01" db="EMBL/GenBank/DDBJ databases">
        <title>Natronorubrum sp. JWXQ-INN 674 isolated from Inner Mongolia Autonomous Region of China.</title>
        <authorList>
            <person name="Xue Q."/>
        </authorList>
    </citation>
    <scope>NUCLEOTIDE SEQUENCE [LARGE SCALE GENOMIC DNA]</scope>
    <source>
        <strain evidence="4 5">JWXQ-INN-674</strain>
    </source>
</reference>
<sequence>MIEARFRMQLPTDIWIHEVSTSFPEATFKLLTGVPLGDRALEVGEITTADPEAAGDAVREHPDVVAYDRLYVDEQRIIARYEAVEQQLYEFLGDSSLPPKFPVRFENGAMEFDMIATRDQFELMGAGLDAGGYEYELLSIVEGRNPETLLTERQRECLTVALREGYFHVPRSCTLAEVADQLDVDKSTASETIRRGSARVLEWFLIEGSSR</sequence>
<comment type="caution">
    <text evidence="4">The sequence shown here is derived from an EMBL/GenBank/DDBJ whole genome shotgun (WGS) entry which is preliminary data.</text>
</comment>
<dbReference type="AlphaFoldDB" id="A0A6B0VHI0"/>
<keyword evidence="1" id="KW-0805">Transcription regulation</keyword>
<dbReference type="OrthoDB" id="51502at2157"/>
<dbReference type="InterPro" id="IPR007050">
    <property type="entry name" value="HTH_bacterioopsin"/>
</dbReference>
<dbReference type="Pfam" id="PF04967">
    <property type="entry name" value="HTH_10"/>
    <property type="match status" value="1"/>
</dbReference>
<evidence type="ECO:0000256" key="1">
    <source>
        <dbReference type="ARBA" id="ARBA00023015"/>
    </source>
</evidence>
<organism evidence="4 5">
    <name type="scientific">Natronorubrum halalkaliphilum</name>
    <dbReference type="NCBI Taxonomy" id="2691917"/>
    <lineage>
        <taxon>Archaea</taxon>
        <taxon>Methanobacteriati</taxon>
        <taxon>Methanobacteriota</taxon>
        <taxon>Stenosarchaea group</taxon>
        <taxon>Halobacteria</taxon>
        <taxon>Halobacteriales</taxon>
        <taxon>Natrialbaceae</taxon>
        <taxon>Natronorubrum</taxon>
    </lineage>
</organism>
<keyword evidence="2" id="KW-0804">Transcription</keyword>
<proteinExistence type="predicted"/>
<evidence type="ECO:0000256" key="2">
    <source>
        <dbReference type="ARBA" id="ARBA00023163"/>
    </source>
</evidence>
<dbReference type="EMBL" id="WUYX01000013">
    <property type="protein sequence ID" value="MXV61018.1"/>
    <property type="molecule type" value="Genomic_DNA"/>
</dbReference>
<dbReference type="PANTHER" id="PTHR34236:SF1">
    <property type="entry name" value="DIMETHYL SULFOXIDE REDUCTASE TRANSCRIPTIONAL ACTIVATOR"/>
    <property type="match status" value="1"/>
</dbReference>
<name>A0A6B0VHI0_9EURY</name>
<protein>
    <submittedName>
        <fullName evidence="4">Bacterio-opsin activator</fullName>
    </submittedName>
</protein>
<dbReference type="Proteomes" id="UP000434101">
    <property type="component" value="Unassembled WGS sequence"/>
</dbReference>